<proteinExistence type="predicted"/>
<evidence type="ECO:0000313" key="2">
    <source>
        <dbReference type="EMBL" id="CAH2218763.1"/>
    </source>
</evidence>
<dbReference type="EMBL" id="OW240912">
    <property type="protein sequence ID" value="CAH2218763.1"/>
    <property type="molecule type" value="Genomic_DNA"/>
</dbReference>
<evidence type="ECO:0000256" key="1">
    <source>
        <dbReference type="SAM" id="Coils"/>
    </source>
</evidence>
<protein>
    <submittedName>
        <fullName evidence="2">Uncharacterized protein</fullName>
    </submittedName>
</protein>
<dbReference type="AlphaFoldDB" id="A0AAD1QWQ4"/>
<keyword evidence="1" id="KW-0175">Coiled coil</keyword>
<reference evidence="2" key="1">
    <citation type="submission" date="2022-03" db="EMBL/GenBank/DDBJ databases">
        <authorList>
            <person name="Alioto T."/>
            <person name="Alioto T."/>
            <person name="Gomez Garrido J."/>
        </authorList>
    </citation>
    <scope>NUCLEOTIDE SEQUENCE</scope>
</reference>
<name>A0AAD1QWQ4_PELCU</name>
<feature type="coiled-coil region" evidence="1">
    <location>
        <begin position="172"/>
        <end position="199"/>
    </location>
</feature>
<dbReference type="Proteomes" id="UP001295444">
    <property type="component" value="Chromosome 01"/>
</dbReference>
<sequence length="318" mass="36690">MDYSYLANTAMKSPAFPPEWDLRSREPLIFTHSYHPLPYNRNTLEEVIQQVFKSQGYQLPLLQKSVFVVEIAHSRSPMDITLELLKEILKILESPRMTYGHYLFGRVHPYDRGLRKLESLNGVTQSWRLKVDTQSGHDLSQINLFSIKKLKNAVKTDLRKYQIYLTGLKSRLRGLERRAATVTKDLERANLELVALKQDHCNPEVRVGKGESCLRAAGHLTCQPVLGNHQDHQRIAPYPVCHEQYQHLKVLMEQVNKQINNTEIDITATKNLIQIKKTRRSENRKHGYLYNKVSPGLSYSSRTVLCDQVSPAFCVIQL</sequence>
<accession>A0AAD1QWQ4</accession>
<keyword evidence="3" id="KW-1185">Reference proteome</keyword>
<gene>
    <name evidence="2" type="ORF">PECUL_23A047325</name>
</gene>
<feature type="coiled-coil region" evidence="1">
    <location>
        <begin position="245"/>
        <end position="272"/>
    </location>
</feature>
<organism evidence="2 3">
    <name type="scientific">Pelobates cultripes</name>
    <name type="common">Western spadefoot toad</name>
    <dbReference type="NCBI Taxonomy" id="61616"/>
    <lineage>
        <taxon>Eukaryota</taxon>
        <taxon>Metazoa</taxon>
        <taxon>Chordata</taxon>
        <taxon>Craniata</taxon>
        <taxon>Vertebrata</taxon>
        <taxon>Euteleostomi</taxon>
        <taxon>Amphibia</taxon>
        <taxon>Batrachia</taxon>
        <taxon>Anura</taxon>
        <taxon>Pelobatoidea</taxon>
        <taxon>Pelobatidae</taxon>
        <taxon>Pelobates</taxon>
    </lineage>
</organism>
<evidence type="ECO:0000313" key="3">
    <source>
        <dbReference type="Proteomes" id="UP001295444"/>
    </source>
</evidence>